<evidence type="ECO:0000313" key="1">
    <source>
        <dbReference type="EMBL" id="OMF17221.1"/>
    </source>
</evidence>
<name>A0A1R1C564_PAEAM</name>
<evidence type="ECO:0000313" key="2">
    <source>
        <dbReference type="Proteomes" id="UP000187134"/>
    </source>
</evidence>
<reference evidence="1 2" key="1">
    <citation type="submission" date="2016-11" db="EMBL/GenBank/DDBJ databases">
        <title>Paenibacillus species isolates.</title>
        <authorList>
            <person name="Beno S.M."/>
        </authorList>
    </citation>
    <scope>NUCLEOTIDE SEQUENCE [LARGE SCALE GENOMIC DNA]</scope>
    <source>
        <strain evidence="1 2">FSL H8-0246</strain>
    </source>
</reference>
<dbReference type="Proteomes" id="UP000187134">
    <property type="component" value="Unassembled WGS sequence"/>
</dbReference>
<dbReference type="AlphaFoldDB" id="A0A1R1C564"/>
<accession>A0A1R1C564</accession>
<organism evidence="1 2">
    <name type="scientific">Paenibacillus amylolyticus</name>
    <dbReference type="NCBI Taxonomy" id="1451"/>
    <lineage>
        <taxon>Bacteria</taxon>
        <taxon>Bacillati</taxon>
        <taxon>Bacillota</taxon>
        <taxon>Bacilli</taxon>
        <taxon>Bacillales</taxon>
        <taxon>Paenibacillaceae</taxon>
        <taxon>Paenibacillus</taxon>
    </lineage>
</organism>
<dbReference type="RefSeq" id="WP_076330585.1">
    <property type="nucleotide sequence ID" value="NZ_MRTJ01000001.1"/>
</dbReference>
<proteinExistence type="predicted"/>
<comment type="caution">
    <text evidence="1">The sequence shown here is derived from an EMBL/GenBank/DDBJ whole genome shotgun (WGS) entry which is preliminary data.</text>
</comment>
<sequence>MNETLRYTFKYTVKSTGECSEMSVMADSKEDAEAIIPARIADIEFTEEDDIELGELLSISKKVGDNYVACEGCAS</sequence>
<dbReference type="OrthoDB" id="2624765at2"/>
<dbReference type="EMBL" id="MRTJ01000001">
    <property type="protein sequence ID" value="OMF17221.1"/>
    <property type="molecule type" value="Genomic_DNA"/>
</dbReference>
<protein>
    <submittedName>
        <fullName evidence="1">Uncharacterized protein</fullName>
    </submittedName>
</protein>
<gene>
    <name evidence="1" type="ORF">BK131_04450</name>
</gene>